<organism evidence="1 2">
    <name type="scientific">Burkholderia vietnamiensis (strain G4 / LMG 22486)</name>
    <name type="common">Burkholderia cepacia (strain R1808)</name>
    <dbReference type="NCBI Taxonomy" id="269482"/>
    <lineage>
        <taxon>Bacteria</taxon>
        <taxon>Pseudomonadati</taxon>
        <taxon>Pseudomonadota</taxon>
        <taxon>Betaproteobacteria</taxon>
        <taxon>Burkholderiales</taxon>
        <taxon>Burkholderiaceae</taxon>
        <taxon>Burkholderia</taxon>
        <taxon>Burkholderia cepacia complex</taxon>
    </lineage>
</organism>
<keyword evidence="1" id="KW-0614">Plasmid</keyword>
<dbReference type="Proteomes" id="UP000002287">
    <property type="component" value="Plasmid pBVIE01"/>
</dbReference>
<sequence length="135" mass="14092">MTMKPQRPPAETVPCDTLELNLDCIGHVLLIAEQCAVTIEAVANAIGVADPVVADNSVTLLSKLSALAAVVSRASNDIRAELARQPDISALLDPRFPSHRNALKPLLDGTSATLSAAELLVTLTGKRTGGACQLQ</sequence>
<reference evidence="1 2" key="1">
    <citation type="submission" date="2007-03" db="EMBL/GenBank/DDBJ databases">
        <title>Complete sequence of plasmid pBVIE01 of Burkholderia vietnamiensis G4.</title>
        <authorList>
            <consortium name="US DOE Joint Genome Institute"/>
            <person name="Copeland A."/>
            <person name="Lucas S."/>
            <person name="Lapidus A."/>
            <person name="Barry K."/>
            <person name="Detter J.C."/>
            <person name="Glavina del Rio T."/>
            <person name="Hammon N."/>
            <person name="Israni S."/>
            <person name="Dalin E."/>
            <person name="Tice H."/>
            <person name="Pitluck S."/>
            <person name="Chain P."/>
            <person name="Malfatti S."/>
            <person name="Shin M."/>
            <person name="Vergez L."/>
            <person name="Schmutz J."/>
            <person name="Larimer F."/>
            <person name="Land M."/>
            <person name="Hauser L."/>
            <person name="Kyrpides N."/>
            <person name="Tiedje J."/>
            <person name="Richardson P."/>
        </authorList>
    </citation>
    <scope>NUCLEOTIDE SEQUENCE [LARGE SCALE GENOMIC DNA]</scope>
    <source>
        <strain evidence="2">G4 / LMG 22486</strain>
        <plasmid evidence="1 2">pBVIE01</plasmid>
    </source>
</reference>
<evidence type="ECO:0000313" key="2">
    <source>
        <dbReference type="Proteomes" id="UP000002287"/>
    </source>
</evidence>
<gene>
    <name evidence="1" type="ordered locus">Bcep1808_6844</name>
</gene>
<dbReference type="KEGG" id="bvi:Bcep1808_6844"/>
<accession>A4JTX8</accession>
<geneLocation type="plasmid" evidence="1 2">
    <name>pBVIE01</name>
</geneLocation>
<dbReference type="AlphaFoldDB" id="A4JTX8"/>
<protein>
    <submittedName>
        <fullName evidence="1">Uncharacterized protein</fullName>
    </submittedName>
</protein>
<evidence type="ECO:0000313" key="1">
    <source>
        <dbReference type="EMBL" id="ABO59731.1"/>
    </source>
</evidence>
<name>A4JTX8_BURVG</name>
<dbReference type="EMBL" id="CP000617">
    <property type="protein sequence ID" value="ABO59731.1"/>
    <property type="molecule type" value="Genomic_DNA"/>
</dbReference>
<dbReference type="HOGENOM" id="CLU_1881810_0_0_4"/>
<proteinExistence type="predicted"/>